<evidence type="ECO:0000256" key="1">
    <source>
        <dbReference type="SAM" id="Coils"/>
    </source>
</evidence>
<reference evidence="4 5" key="1">
    <citation type="journal article" date="2020" name="Microorganisms">
        <title>Osmotic Adaptation and Compatible Solute Biosynthesis of Phototrophic Bacteria as Revealed from Genome Analyses.</title>
        <authorList>
            <person name="Imhoff J.F."/>
            <person name="Rahn T."/>
            <person name="Kunzel S."/>
            <person name="Keller A."/>
            <person name="Neulinger S.C."/>
        </authorList>
    </citation>
    <scope>NUCLEOTIDE SEQUENCE [LARGE SCALE GENOMIC DNA]</scope>
    <source>
        <strain evidence="4 5">DSM 15116</strain>
    </source>
</reference>
<evidence type="ECO:0000313" key="5">
    <source>
        <dbReference type="Proteomes" id="UP000738126"/>
    </source>
</evidence>
<keyword evidence="1" id="KW-0175">Coiled coil</keyword>
<dbReference type="Pfam" id="PF13399">
    <property type="entry name" value="LytR_C"/>
    <property type="match status" value="1"/>
</dbReference>
<dbReference type="RefSeq" id="WP_200258636.1">
    <property type="nucleotide sequence ID" value="NZ_NRSH01000066.1"/>
</dbReference>
<name>A0ABS1E6L6_9GAMM</name>
<feature type="signal peptide" evidence="2">
    <location>
        <begin position="1"/>
        <end position="22"/>
    </location>
</feature>
<protein>
    <recommendedName>
        <fullName evidence="3">LytR/CpsA/Psr regulator C-terminal domain-containing protein</fullName>
    </recommendedName>
</protein>
<organism evidence="4 5">
    <name type="scientific">Halorhodospira neutriphila</name>
    <dbReference type="NCBI Taxonomy" id="168379"/>
    <lineage>
        <taxon>Bacteria</taxon>
        <taxon>Pseudomonadati</taxon>
        <taxon>Pseudomonadota</taxon>
        <taxon>Gammaproteobacteria</taxon>
        <taxon>Chromatiales</taxon>
        <taxon>Ectothiorhodospiraceae</taxon>
        <taxon>Halorhodospira</taxon>
    </lineage>
</organism>
<feature type="coiled-coil region" evidence="1">
    <location>
        <begin position="264"/>
        <end position="291"/>
    </location>
</feature>
<evidence type="ECO:0000313" key="4">
    <source>
        <dbReference type="EMBL" id="MBK1726772.1"/>
    </source>
</evidence>
<proteinExistence type="predicted"/>
<dbReference type="InterPro" id="IPR027381">
    <property type="entry name" value="LytR/CpsA/Psr_C"/>
</dbReference>
<gene>
    <name evidence="4" type="ORF">CKO13_07000</name>
</gene>
<feature type="domain" description="LytR/CpsA/Psr regulator C-terminal" evidence="3">
    <location>
        <begin position="314"/>
        <end position="397"/>
    </location>
</feature>
<feature type="chain" id="PRO_5047250250" description="LytR/CpsA/Psr regulator C-terminal domain-containing protein" evidence="2">
    <location>
        <begin position="23"/>
        <end position="404"/>
    </location>
</feature>
<keyword evidence="2" id="KW-0732">Signal</keyword>
<evidence type="ECO:0000256" key="2">
    <source>
        <dbReference type="SAM" id="SignalP"/>
    </source>
</evidence>
<accession>A0ABS1E6L6</accession>
<sequence>MRRGGPRSLLLAAAALSGTAAASPLPFQTGVLAPGELDLQGVAGLSRFGAGQGTTLDAEPRLRIGLPGSFDMALGAPYRYDLELDRGAMHSVLRTELAYRFLDAEARSGVLRGYATFGPSSARRDIGSGSHNLGLIADLAFEDWGDPGTTLYLRGALERADRRLPDQPGTGYELATRLSAEAGLGFEAGTGVEPYIGVRGTHGAGPGRSADQQSLALRPGIRFATGARSEVRLLGHVAAVEHGVEPERAIFVTWTYRHRPASGGADLGEELKGTQRRLDELSQRVWGLEQRLPVPAEPQQPAAPAPAAPEAGGVLVLNHSGVDDLTARVVDTVEGLGASVRDARAEPAVARRERSVVRYRKGQGERARAIARELPGYQLLEERAELAGGADIVVLIGFDLERML</sequence>
<dbReference type="Proteomes" id="UP000738126">
    <property type="component" value="Unassembled WGS sequence"/>
</dbReference>
<comment type="caution">
    <text evidence="4">The sequence shown here is derived from an EMBL/GenBank/DDBJ whole genome shotgun (WGS) entry which is preliminary data.</text>
</comment>
<dbReference type="Gene3D" id="3.30.70.2390">
    <property type="match status" value="1"/>
</dbReference>
<keyword evidence="5" id="KW-1185">Reference proteome</keyword>
<evidence type="ECO:0000259" key="3">
    <source>
        <dbReference type="Pfam" id="PF13399"/>
    </source>
</evidence>
<dbReference type="EMBL" id="NRSH01000066">
    <property type="protein sequence ID" value="MBK1726772.1"/>
    <property type="molecule type" value="Genomic_DNA"/>
</dbReference>